<sequence>MPKRKDHRQLHGPQHGRRGENGAAVYYLHARPPLALACSFVLGRFSERHLQLHLLPCAPSDFARVPRDTGDGQSLLGGVPSSPGHCAHVHVELCRFFRPPPDHRRSFSRVHWRSRRPLASAGVSGVPFAPVRPGGRHSAGDRHQRRHFGRRVHARRPRRLCGHRHRNPFGRTSVRVAFGLGHPQPSVVARHLRLSCHRPGRHARASSLSAHRNVPRHRGQRVRVAGLFAPGARALPPLLPPPHEPRHTYKDGAPPGRARGAVSCVLVLPAVGGACDRGRAVFRSDHVAHDASDGARNPLRLLQAPHGAHVSSARLVSLGGVVWHGPGAQCLLQVPQAAGGRRRLRPGPCPARSLGVAACVFCGGAFAFRSGVAERPQRGVCGGRNVFLVARQRSYHRHCHHDDGGFAPGKRVCGHQRGQLGPVFHGRCWRGGFGLHGAAHGRRRMLLVYGGASCGFGDAFGVCGLPAQPGGTSQR</sequence>
<dbReference type="InParanoid" id="C4YBA2"/>
<feature type="region of interest" description="Disordered" evidence="1">
    <location>
        <begin position="123"/>
        <end position="152"/>
    </location>
</feature>
<feature type="compositionally biased region" description="Basic residues" evidence="1">
    <location>
        <begin position="143"/>
        <end position="152"/>
    </location>
</feature>
<evidence type="ECO:0000313" key="2">
    <source>
        <dbReference type="EMBL" id="EEQ41352.1"/>
    </source>
</evidence>
<organism evidence="2 3">
    <name type="scientific">Clavispora lusitaniae (strain ATCC 42720)</name>
    <name type="common">Yeast</name>
    <name type="synonym">Candida lusitaniae</name>
    <dbReference type="NCBI Taxonomy" id="306902"/>
    <lineage>
        <taxon>Eukaryota</taxon>
        <taxon>Fungi</taxon>
        <taxon>Dikarya</taxon>
        <taxon>Ascomycota</taxon>
        <taxon>Saccharomycotina</taxon>
        <taxon>Pichiomycetes</taxon>
        <taxon>Metschnikowiaceae</taxon>
        <taxon>Clavispora</taxon>
    </lineage>
</organism>
<evidence type="ECO:0000313" key="3">
    <source>
        <dbReference type="Proteomes" id="UP000007703"/>
    </source>
</evidence>
<proteinExistence type="predicted"/>
<dbReference type="EMBL" id="CH408082">
    <property type="protein sequence ID" value="EEQ41352.1"/>
    <property type="molecule type" value="Genomic_DNA"/>
</dbReference>
<evidence type="ECO:0000256" key="1">
    <source>
        <dbReference type="SAM" id="MobiDB-lite"/>
    </source>
</evidence>
<accession>C4YBA2</accession>
<dbReference type="KEGG" id="clu:CLUG_05480"/>
<name>C4YBA2_CLAL4</name>
<protein>
    <submittedName>
        <fullName evidence="2">Uncharacterized protein</fullName>
    </submittedName>
</protein>
<feature type="region of interest" description="Disordered" evidence="1">
    <location>
        <begin position="233"/>
        <end position="255"/>
    </location>
</feature>
<gene>
    <name evidence="2" type="ORF">CLUG_05480</name>
</gene>
<dbReference type="VEuPathDB" id="FungiDB:CLUG_05480"/>
<dbReference type="AlphaFoldDB" id="C4YBA2"/>
<reference evidence="2 3" key="1">
    <citation type="journal article" date="2009" name="Nature">
        <title>Evolution of pathogenicity and sexual reproduction in eight Candida genomes.</title>
        <authorList>
            <person name="Butler G."/>
            <person name="Rasmussen M.D."/>
            <person name="Lin M.F."/>
            <person name="Santos M.A."/>
            <person name="Sakthikumar S."/>
            <person name="Munro C.A."/>
            <person name="Rheinbay E."/>
            <person name="Grabherr M."/>
            <person name="Forche A."/>
            <person name="Reedy J.L."/>
            <person name="Agrafioti I."/>
            <person name="Arnaud M.B."/>
            <person name="Bates S."/>
            <person name="Brown A.J."/>
            <person name="Brunke S."/>
            <person name="Costanzo M.C."/>
            <person name="Fitzpatrick D.A."/>
            <person name="de Groot P.W."/>
            <person name="Harris D."/>
            <person name="Hoyer L.L."/>
            <person name="Hube B."/>
            <person name="Klis F.M."/>
            <person name="Kodira C."/>
            <person name="Lennard N."/>
            <person name="Logue M.E."/>
            <person name="Martin R."/>
            <person name="Neiman A.M."/>
            <person name="Nikolaou E."/>
            <person name="Quail M.A."/>
            <person name="Quinn J."/>
            <person name="Santos M.C."/>
            <person name="Schmitzberger F.F."/>
            <person name="Sherlock G."/>
            <person name="Shah P."/>
            <person name="Silverstein K.A."/>
            <person name="Skrzypek M.S."/>
            <person name="Soll D."/>
            <person name="Staggs R."/>
            <person name="Stansfield I."/>
            <person name="Stumpf M.P."/>
            <person name="Sudbery P.E."/>
            <person name="Srikantha T."/>
            <person name="Zeng Q."/>
            <person name="Berman J."/>
            <person name="Berriman M."/>
            <person name="Heitman J."/>
            <person name="Gow N.A."/>
            <person name="Lorenz M.C."/>
            <person name="Birren B.W."/>
            <person name="Kellis M."/>
            <person name="Cuomo C.A."/>
        </authorList>
    </citation>
    <scope>NUCLEOTIDE SEQUENCE [LARGE SCALE GENOMIC DNA]</scope>
    <source>
        <strain evidence="2 3">ATCC 42720</strain>
    </source>
</reference>
<dbReference type="Proteomes" id="UP000007703">
    <property type="component" value="Unassembled WGS sequence"/>
</dbReference>
<dbReference type="HOGENOM" id="CLU_574910_0_0_1"/>